<organism evidence="1 2">
    <name type="scientific">Acidiphilium rubrum</name>
    <dbReference type="NCBI Taxonomy" id="526"/>
    <lineage>
        <taxon>Bacteria</taxon>
        <taxon>Pseudomonadati</taxon>
        <taxon>Pseudomonadota</taxon>
        <taxon>Alphaproteobacteria</taxon>
        <taxon>Acetobacterales</taxon>
        <taxon>Acidocellaceae</taxon>
        <taxon>Acidiphilium</taxon>
    </lineage>
</organism>
<keyword evidence="2" id="KW-1185">Reference proteome</keyword>
<dbReference type="Proteomes" id="UP000186308">
    <property type="component" value="Unassembled WGS sequence"/>
</dbReference>
<accession>A0A8G2CKE6</accession>
<evidence type="ECO:0000313" key="1">
    <source>
        <dbReference type="EMBL" id="SIQ76095.1"/>
    </source>
</evidence>
<protein>
    <submittedName>
        <fullName evidence="1">Sulfotransferase family protein</fullName>
    </submittedName>
</protein>
<dbReference type="OrthoDB" id="1407035at2"/>
<dbReference type="RefSeq" id="WP_029311024.1">
    <property type="nucleotide sequence ID" value="NZ_FTNE01000009.1"/>
</dbReference>
<comment type="caution">
    <text evidence="1">The sequence shown here is derived from an EMBL/GenBank/DDBJ whole genome shotgun (WGS) entry which is preliminary data.</text>
</comment>
<keyword evidence="1" id="KW-0808">Transferase</keyword>
<dbReference type="AlphaFoldDB" id="A0A8G2CKE6"/>
<dbReference type="EMBL" id="FTNE01000009">
    <property type="protein sequence ID" value="SIQ76095.1"/>
    <property type="molecule type" value="Genomic_DNA"/>
</dbReference>
<proteinExistence type="predicted"/>
<dbReference type="GO" id="GO:0016740">
    <property type="term" value="F:transferase activity"/>
    <property type="evidence" value="ECO:0007669"/>
    <property type="project" value="UniProtKB-KW"/>
</dbReference>
<sequence length="365" mass="40771">MTVIGSPRKRAAEMRQTAMNVIAVTSAPVLLRLSLGRWPCNSERDAFRRGFIDRSVRLPALVRALSSVSDVCNLMGYAMRAERGTAEAPLSPLQGDILTVWTGPKLGFLHLEKCGGVAVMRWLAPQFHPEQIDPDPLRAVPPQNFYRAPAGIGRDVARYALLWGHFGLPALERIDPDRFKFTFLREPRARLVSIYHFWRSVRPDVIGDVANDPLMGAAHRHDLLGFLRDPEPSLRDYLDNFYARRLTGRYRTGAAIDPLMADPAASLAAARDALARLDFVGITETMDDSVHRLATLIGAKPPDRPVRGNVTAENHVESADFFRKAERTPMTPEIQTELDRLTTLDRTLYADALAQHRTPHARAAE</sequence>
<name>A0A8G2CKE6_ACIRU</name>
<dbReference type="Gene3D" id="3.40.50.300">
    <property type="entry name" value="P-loop containing nucleotide triphosphate hydrolases"/>
    <property type="match status" value="1"/>
</dbReference>
<dbReference type="InterPro" id="IPR027417">
    <property type="entry name" value="P-loop_NTPase"/>
</dbReference>
<gene>
    <name evidence="1" type="ORF">SAMN05421828_1098</name>
</gene>
<dbReference type="SUPFAM" id="SSF52540">
    <property type="entry name" value="P-loop containing nucleoside triphosphate hydrolases"/>
    <property type="match status" value="1"/>
</dbReference>
<reference evidence="1 2" key="1">
    <citation type="submission" date="2017-01" db="EMBL/GenBank/DDBJ databases">
        <authorList>
            <person name="Varghese N."/>
            <person name="Submissions S."/>
        </authorList>
    </citation>
    <scope>NUCLEOTIDE SEQUENCE [LARGE SCALE GENOMIC DNA]</scope>
    <source>
        <strain evidence="1 2">ATCC 35905</strain>
    </source>
</reference>
<evidence type="ECO:0000313" key="2">
    <source>
        <dbReference type="Proteomes" id="UP000186308"/>
    </source>
</evidence>